<feature type="binding site" evidence="10">
    <location>
        <position position="505"/>
    </location>
    <ligand>
        <name>Mg(2+)</name>
        <dbReference type="ChEBI" id="CHEBI:18420"/>
        <label>2</label>
    </ligand>
</feature>
<dbReference type="EC" id="5.6.2.2" evidence="10"/>
<keyword evidence="6 10" id="KW-0460">Magnesium</keyword>
<dbReference type="InterPro" id="IPR020568">
    <property type="entry name" value="Ribosomal_Su5_D2-typ_SF"/>
</dbReference>
<dbReference type="NCBIfam" id="NF011501">
    <property type="entry name" value="PRK14939.1"/>
    <property type="match status" value="1"/>
</dbReference>
<dbReference type="SMART" id="SM00387">
    <property type="entry name" value="HATPase_c"/>
    <property type="match status" value="1"/>
</dbReference>
<protein>
    <recommendedName>
        <fullName evidence="10">DNA gyrase subunit B</fullName>
        <ecNumber evidence="10">5.6.2.2</ecNumber>
    </recommendedName>
</protein>
<dbReference type="SMART" id="SM00433">
    <property type="entry name" value="TOP2c"/>
    <property type="match status" value="1"/>
</dbReference>
<evidence type="ECO:0000256" key="2">
    <source>
        <dbReference type="ARBA" id="ARBA00010708"/>
    </source>
</evidence>
<dbReference type="InterPro" id="IPR013506">
    <property type="entry name" value="Topo_IIA_bsu_dom2"/>
</dbReference>
<comment type="cofactor">
    <cofactor evidence="10">
        <name>Mg(2+)</name>
        <dbReference type="ChEBI" id="CHEBI:18420"/>
    </cofactor>
    <cofactor evidence="10">
        <name>Mn(2+)</name>
        <dbReference type="ChEBI" id="CHEBI:29035"/>
    </cofactor>
    <cofactor evidence="10">
        <name>Ca(2+)</name>
        <dbReference type="ChEBI" id="CHEBI:29108"/>
    </cofactor>
    <text evidence="10">Binds two Mg(2+) per subunit. The magnesium ions form salt bridges with both the protein and the DNA. Can also accept other divalent metal cations, such as Mn(2+) or Ca(2+).</text>
</comment>
<dbReference type="SUPFAM" id="SSF56719">
    <property type="entry name" value="Type II DNA topoisomerase"/>
    <property type="match status" value="1"/>
</dbReference>
<dbReference type="PROSITE" id="PS50880">
    <property type="entry name" value="TOPRIM"/>
    <property type="match status" value="1"/>
</dbReference>
<dbReference type="SUPFAM" id="SSF55874">
    <property type="entry name" value="ATPase domain of HSP90 chaperone/DNA topoisomerase II/histidine kinase"/>
    <property type="match status" value="1"/>
</dbReference>
<dbReference type="InterPro" id="IPR003594">
    <property type="entry name" value="HATPase_dom"/>
</dbReference>
<dbReference type="InterPro" id="IPR002288">
    <property type="entry name" value="DNA_gyrase_B_C"/>
</dbReference>
<dbReference type="InterPro" id="IPR006171">
    <property type="entry name" value="TOPRIM_dom"/>
</dbReference>
<accession>A0ABX2SZP7</accession>
<dbReference type="InterPro" id="IPR034160">
    <property type="entry name" value="TOPRIM_GyrB"/>
</dbReference>
<evidence type="ECO:0000256" key="9">
    <source>
        <dbReference type="ARBA" id="ARBA00023235"/>
    </source>
</evidence>
<dbReference type="Pfam" id="PF02518">
    <property type="entry name" value="HATPase_c"/>
    <property type="match status" value="1"/>
</dbReference>
<evidence type="ECO:0000313" key="12">
    <source>
        <dbReference type="EMBL" id="NYS47568.1"/>
    </source>
</evidence>
<dbReference type="CDD" id="cd03366">
    <property type="entry name" value="TOPRIM_TopoIIA_GyrB"/>
    <property type="match status" value="1"/>
</dbReference>
<dbReference type="InterPro" id="IPR011557">
    <property type="entry name" value="GyrB"/>
</dbReference>
<evidence type="ECO:0000259" key="11">
    <source>
        <dbReference type="PROSITE" id="PS50880"/>
    </source>
</evidence>
<evidence type="ECO:0000256" key="6">
    <source>
        <dbReference type="ARBA" id="ARBA00022842"/>
    </source>
</evidence>
<reference evidence="12 13" key="1">
    <citation type="submission" date="2020-07" db="EMBL/GenBank/DDBJ databases">
        <title>MOT database genomes.</title>
        <authorList>
            <person name="Joseph S."/>
            <person name="Aduse-Opoku J."/>
            <person name="Hashim A."/>
            <person name="Wade W."/>
            <person name="Curtis M."/>
        </authorList>
    </citation>
    <scope>NUCLEOTIDE SEQUENCE [LARGE SCALE GENOMIC DNA]</scope>
    <source>
        <strain evidence="12 13">CIP 106318</strain>
    </source>
</reference>
<dbReference type="InterPro" id="IPR013759">
    <property type="entry name" value="Topo_IIA_B_C"/>
</dbReference>
<keyword evidence="13" id="KW-1185">Reference proteome</keyword>
<evidence type="ECO:0000313" key="13">
    <source>
        <dbReference type="Proteomes" id="UP000531840"/>
    </source>
</evidence>
<dbReference type="PANTHER" id="PTHR45866">
    <property type="entry name" value="DNA GYRASE/TOPOISOMERASE SUBUNIT B"/>
    <property type="match status" value="1"/>
</dbReference>
<dbReference type="PANTHER" id="PTHR45866:SF1">
    <property type="entry name" value="DNA GYRASE SUBUNIT B, MITOCHONDRIAL"/>
    <property type="match status" value="1"/>
</dbReference>
<comment type="miscellaneous">
    <text evidence="10">Few gyrases are as efficient as E.coli at forming negative supercoils. Not all organisms have 2 type II topoisomerases; in organisms with a single type II topoisomerase this enzyme also has to decatenate newly replicated chromosomes.</text>
</comment>
<evidence type="ECO:0000256" key="5">
    <source>
        <dbReference type="ARBA" id="ARBA00022840"/>
    </source>
</evidence>
<keyword evidence="9 10" id="KW-0413">Isomerase</keyword>
<proteinExistence type="inferred from homology"/>
<name>A0ABX2SZP7_9BACL</name>
<evidence type="ECO:0000256" key="1">
    <source>
        <dbReference type="ARBA" id="ARBA00000185"/>
    </source>
</evidence>
<keyword evidence="7 10" id="KW-0799">Topoisomerase</keyword>
<dbReference type="CDD" id="cd16928">
    <property type="entry name" value="HATPase_GyrB-like"/>
    <property type="match status" value="1"/>
</dbReference>
<dbReference type="InterPro" id="IPR018522">
    <property type="entry name" value="TopoIIA_CS"/>
</dbReference>
<feature type="site" description="Interaction with DNA" evidence="10">
    <location>
        <position position="455"/>
    </location>
</feature>
<keyword evidence="4 10" id="KW-0547">Nucleotide-binding</keyword>
<feature type="binding site" evidence="10">
    <location>
        <position position="503"/>
    </location>
    <ligand>
        <name>Mg(2+)</name>
        <dbReference type="ChEBI" id="CHEBI:18420"/>
        <label>1</label>
        <note>catalytic</note>
    </ligand>
</feature>
<dbReference type="InterPro" id="IPR036890">
    <property type="entry name" value="HATPase_C_sf"/>
</dbReference>
<evidence type="ECO:0000256" key="7">
    <source>
        <dbReference type="ARBA" id="ARBA00023029"/>
    </source>
</evidence>
<dbReference type="SUPFAM" id="SSF54211">
    <property type="entry name" value="Ribosomal protein S5 domain 2-like"/>
    <property type="match status" value="1"/>
</dbReference>
<gene>
    <name evidence="10 12" type="primary">gyrB</name>
    <name evidence="12" type="ORF">HZY85_05070</name>
</gene>
<evidence type="ECO:0000256" key="8">
    <source>
        <dbReference type="ARBA" id="ARBA00023125"/>
    </source>
</evidence>
<dbReference type="EMBL" id="JACBYF010000008">
    <property type="protein sequence ID" value="NYS47568.1"/>
    <property type="molecule type" value="Genomic_DNA"/>
</dbReference>
<feature type="domain" description="Toprim" evidence="11">
    <location>
        <begin position="424"/>
        <end position="538"/>
    </location>
</feature>
<comment type="catalytic activity">
    <reaction evidence="1 10">
        <text>ATP-dependent breakage, passage and rejoining of double-stranded DNA.</text>
        <dbReference type="EC" id="5.6.2.2"/>
    </reaction>
</comment>
<dbReference type="Gene3D" id="3.30.230.10">
    <property type="match status" value="1"/>
</dbReference>
<dbReference type="Pfam" id="PF00986">
    <property type="entry name" value="DNA_gyraseB_C"/>
    <property type="match status" value="1"/>
</dbReference>
<dbReference type="NCBIfam" id="TIGR01059">
    <property type="entry name" value="gyrB"/>
    <property type="match status" value="1"/>
</dbReference>
<dbReference type="PROSITE" id="PS00177">
    <property type="entry name" value="TOPOISOMERASE_II"/>
    <property type="match status" value="1"/>
</dbReference>
<keyword evidence="8" id="KW-0238">DNA-binding</keyword>
<dbReference type="CDD" id="cd00822">
    <property type="entry name" value="TopoII_Trans_DNA_gyrase"/>
    <property type="match status" value="1"/>
</dbReference>
<keyword evidence="10" id="KW-0963">Cytoplasm</keyword>
<organism evidence="12 13">
    <name type="scientific">Gemelliphila palaticanis</name>
    <dbReference type="NCBI Taxonomy" id="81950"/>
    <lineage>
        <taxon>Bacteria</taxon>
        <taxon>Bacillati</taxon>
        <taxon>Bacillota</taxon>
        <taxon>Bacilli</taxon>
        <taxon>Bacillales</taxon>
        <taxon>Gemellaceae</taxon>
        <taxon>Gemelliphila</taxon>
    </lineage>
</organism>
<feature type="binding site" evidence="10">
    <location>
        <position position="430"/>
    </location>
    <ligand>
        <name>Mg(2+)</name>
        <dbReference type="ChEBI" id="CHEBI:18420"/>
        <label>1</label>
        <note>catalytic</note>
    </ligand>
</feature>
<dbReference type="Gene3D" id="3.30.565.10">
    <property type="entry name" value="Histidine kinase-like ATPase, C-terminal domain"/>
    <property type="match status" value="1"/>
</dbReference>
<dbReference type="Pfam" id="PF01751">
    <property type="entry name" value="Toprim"/>
    <property type="match status" value="1"/>
</dbReference>
<dbReference type="RefSeq" id="WP_179941357.1">
    <property type="nucleotide sequence ID" value="NZ_JACBYF010000008.1"/>
</dbReference>
<comment type="caution">
    <text evidence="12">The sequence shown here is derived from an EMBL/GenBank/DDBJ whole genome shotgun (WGS) entry which is preliminary data.</text>
</comment>
<evidence type="ECO:0000256" key="10">
    <source>
        <dbReference type="HAMAP-Rule" id="MF_01898"/>
    </source>
</evidence>
<comment type="subunit">
    <text evidence="10">Heterotetramer, composed of two GyrA and two GyrB chains. In the heterotetramer, GyrA contains the active site tyrosine that forms a transient covalent intermediate with DNA, while GyrB binds cofactors and catalyzes ATP hydrolysis.</text>
</comment>
<sequence>MSEIKNIKNQEYNADQIQVLEGLEAVRVRPGMYIGSTSQKGLHHLVWEIVDNSIDEALAGYCNNIKVTIEKDNWIKVEDDGRGIPVDIQEQTGKPALEVILTVLHAGGKFGGGGYKVSGGLHGVGASVVNALSTNLEAYVHRDGKIYSMKFEKGEVTQNITVIGTTDKTGTTIRFKADPEIFKETTVYEYDILRTRIRELAFLNKGITISLADERLEEIKEETFCYEGGILEYVVMLNENKESLHEPIYVHAEMEGKEVEISMQYNSGYSSNILSYANNINTHEGGTHESGFKTALTRIINNYGKKNNLIKEKESFTGDDVREGLIAIISIKHPNPQFEGQTKTKLGNSEMSTITNKLFSEEFERFLLENPKTAKIIVEKGLQASRARIAAKKARESTRRKNALEFTNLPGKLADCSSKDASKCELFLVEGDSAGGSAKLGRDSKFQAILPLRGKILNVEKVRIDKVLSSDEIRSLITAAGVGIGESLNIEKLRYHKIVIMTDADVDGSHIRTLLLTFFFRYMKELIEAGYVYIARPPLYGLKVGKKVYYSFTEDELKRDIETYAADKKYNVQRYKGLGEMNAEELWETTMDPERRRMYKVNIEDAIVADAAFDTLMGERVEPRRKFIEDNALNVVNLDI</sequence>
<dbReference type="InterPro" id="IPR013760">
    <property type="entry name" value="Topo_IIA-like_dom_sf"/>
</dbReference>
<feature type="site" description="Interaction with DNA" evidence="10">
    <location>
        <position position="458"/>
    </location>
</feature>
<dbReference type="InterPro" id="IPR001241">
    <property type="entry name" value="Topo_IIA"/>
</dbReference>
<dbReference type="Pfam" id="PF00204">
    <property type="entry name" value="DNA_gyraseB"/>
    <property type="match status" value="1"/>
</dbReference>
<evidence type="ECO:0000256" key="4">
    <source>
        <dbReference type="ARBA" id="ARBA00022741"/>
    </source>
</evidence>
<comment type="function">
    <text evidence="10">A type II topoisomerase that negatively supercoils closed circular double-stranded (ds) DNA in an ATP-dependent manner to modulate DNA topology and maintain chromosomes in an underwound state. Negative supercoiling favors strand separation, and DNA replication, transcription, recombination and repair, all of which involve strand separation. Also able to catalyze the interconversion of other topological isomers of dsDNA rings, including catenanes and knotted rings. Type II topoisomerases break and join 2 DNA strands simultaneously in an ATP-dependent manner.</text>
</comment>
<comment type="similarity">
    <text evidence="2 10">Belongs to the type II topoisomerase GyrB family.</text>
</comment>
<dbReference type="PRINTS" id="PR01159">
    <property type="entry name" value="DNAGYRASEB"/>
</dbReference>
<dbReference type="Proteomes" id="UP000531840">
    <property type="component" value="Unassembled WGS sequence"/>
</dbReference>
<keyword evidence="5 10" id="KW-0067">ATP-binding</keyword>
<dbReference type="InterPro" id="IPR000565">
    <property type="entry name" value="Topo_IIA_B"/>
</dbReference>
<evidence type="ECO:0000256" key="3">
    <source>
        <dbReference type="ARBA" id="ARBA00022723"/>
    </source>
</evidence>
<dbReference type="InterPro" id="IPR014721">
    <property type="entry name" value="Ribsml_uS5_D2-typ_fold_subgr"/>
</dbReference>
<dbReference type="HAMAP" id="MF_01898">
    <property type="entry name" value="GyrB"/>
    <property type="match status" value="1"/>
</dbReference>
<dbReference type="NCBIfam" id="NF004189">
    <property type="entry name" value="PRK05644.1"/>
    <property type="match status" value="1"/>
</dbReference>
<keyword evidence="3 10" id="KW-0479">Metal-binding</keyword>
<dbReference type="Gene3D" id="3.40.50.670">
    <property type="match status" value="1"/>
</dbReference>
<feature type="binding site" evidence="10">
    <location>
        <position position="503"/>
    </location>
    <ligand>
        <name>Mg(2+)</name>
        <dbReference type="ChEBI" id="CHEBI:18420"/>
        <label>2</label>
    </ligand>
</feature>
<comment type="subcellular location">
    <subcellularLocation>
        <location evidence="10">Cytoplasm</location>
    </subcellularLocation>
</comment>
<dbReference type="PRINTS" id="PR00418">
    <property type="entry name" value="TPI2FAMILY"/>
</dbReference>